<comment type="caution">
    <text evidence="1">The sequence shown here is derived from an EMBL/GenBank/DDBJ whole genome shotgun (WGS) entry which is preliminary data.</text>
</comment>
<proteinExistence type="predicted"/>
<reference evidence="1 2" key="1">
    <citation type="journal article" date="2025" name="Microbiol. Resour. Announc.">
        <title>Draft genome sequences for Neonectria magnoliae and Neonectria punicea, canker pathogens of Liriodendron tulipifera and Acer saccharum in West Virginia.</title>
        <authorList>
            <person name="Petronek H.M."/>
            <person name="Kasson M.T."/>
            <person name="Metheny A.M."/>
            <person name="Stauder C.M."/>
            <person name="Lovett B."/>
            <person name="Lynch S.C."/>
            <person name="Garnas J.R."/>
            <person name="Kasson L.R."/>
            <person name="Stajich J.E."/>
        </authorList>
    </citation>
    <scope>NUCLEOTIDE SEQUENCE [LARGE SCALE GENOMIC DNA]</scope>
    <source>
        <strain evidence="1 2">NRRL 64653</strain>
    </source>
</reference>
<sequence>MAVMDIHSPLDRDFNADVDVDEELANRYLIVTYNSVHGIKSRIQGSKTLTSIFRPDGTTNFSKLISLLHQWHSQDIGGFDMRMNAMRLFPSFFVALPPETKFYDIDGSPMIECLRNLTKSVESINFDQGTRDPGWVWSEGSASRLDLALVSSHVASLFDLGGTVVPDHSTEQKLTTSWCGVSAASGLYLHSVLGIWNAGEPIELRLFRRVMLVLVRDLYRIIHEAKDFETSDFWFWKVFVAACSLATHWMHACDETLLRLDRSINAFIRSWSEAANVVRWEEAELRLMSIAWSTSLPQCLAEDVWERAFLE</sequence>
<dbReference type="Proteomes" id="UP001498476">
    <property type="component" value="Unassembled WGS sequence"/>
</dbReference>
<accession>A0ABR1HTS4</accession>
<keyword evidence="2" id="KW-1185">Reference proteome</keyword>
<evidence type="ECO:0000313" key="2">
    <source>
        <dbReference type="Proteomes" id="UP001498476"/>
    </source>
</evidence>
<evidence type="ECO:0000313" key="1">
    <source>
        <dbReference type="EMBL" id="KAK7424098.1"/>
    </source>
</evidence>
<dbReference type="EMBL" id="JAZAVJ010000006">
    <property type="protein sequence ID" value="KAK7424098.1"/>
    <property type="molecule type" value="Genomic_DNA"/>
</dbReference>
<gene>
    <name evidence="1" type="ORF">QQX98_000708</name>
</gene>
<protein>
    <submittedName>
        <fullName evidence="1">Uncharacterized protein</fullName>
    </submittedName>
</protein>
<organism evidence="1 2">
    <name type="scientific">Neonectria punicea</name>
    <dbReference type="NCBI Taxonomy" id="979145"/>
    <lineage>
        <taxon>Eukaryota</taxon>
        <taxon>Fungi</taxon>
        <taxon>Dikarya</taxon>
        <taxon>Ascomycota</taxon>
        <taxon>Pezizomycotina</taxon>
        <taxon>Sordariomycetes</taxon>
        <taxon>Hypocreomycetidae</taxon>
        <taxon>Hypocreales</taxon>
        <taxon>Nectriaceae</taxon>
        <taxon>Neonectria</taxon>
    </lineage>
</organism>
<name>A0ABR1HTS4_9HYPO</name>